<dbReference type="RefSeq" id="WP_353712290.1">
    <property type="nucleotide sequence ID" value="NZ_CP159279.1"/>
</dbReference>
<protein>
    <submittedName>
        <fullName evidence="1">Uncharacterized protein</fullName>
    </submittedName>
</protein>
<dbReference type="EMBL" id="CP159279">
    <property type="protein sequence ID" value="XCH12113.1"/>
    <property type="molecule type" value="Genomic_DNA"/>
</dbReference>
<organism evidence="1">
    <name type="scientific">Arthrobacter sp. K5</name>
    <dbReference type="NCBI Taxonomy" id="2839623"/>
    <lineage>
        <taxon>Bacteria</taxon>
        <taxon>Bacillati</taxon>
        <taxon>Actinomycetota</taxon>
        <taxon>Actinomycetes</taxon>
        <taxon>Micrococcales</taxon>
        <taxon>Micrococcaceae</taxon>
        <taxon>Arthrobacter</taxon>
    </lineage>
</organism>
<proteinExistence type="predicted"/>
<evidence type="ECO:0000313" key="1">
    <source>
        <dbReference type="EMBL" id="XCH12113.1"/>
    </source>
</evidence>
<sequence>MPQHHKPLSVLQSEVLKWINDGCPGGVFEGYSHRIAARALADDRYITITGKGPTWTAKITQLGVELLKGIDDSDSNNHTRFKDSPLRLNKGLGQLEVWTVSEIQERAARLAEDALKI</sequence>
<reference evidence="1" key="1">
    <citation type="submission" date="2024-06" db="EMBL/GenBank/DDBJ databases">
        <title>Biodegradation of dimethachlon by Arthrobacter sp. K5: mechanistic insights and ecological implications.</title>
        <authorList>
            <person name="Hu S."/>
            <person name="Lu P."/>
        </authorList>
    </citation>
    <scope>NUCLEOTIDE SEQUENCE</scope>
    <source>
        <strain evidence="1">K5</strain>
    </source>
</reference>
<name>A0AAU8ETF8_9MICC</name>
<gene>
    <name evidence="1" type="ORF">ABRP34_03600</name>
</gene>
<accession>A0AAU8ETF8</accession>
<dbReference type="AlphaFoldDB" id="A0AAU8ETF8"/>